<name>A0AAU2ADC2_9ACTN</name>
<dbReference type="EMBL" id="CP108222">
    <property type="protein sequence ID" value="WTT22626.1"/>
    <property type="molecule type" value="Genomic_DNA"/>
</dbReference>
<dbReference type="SUPFAM" id="SSF52218">
    <property type="entry name" value="Flavoproteins"/>
    <property type="match status" value="1"/>
</dbReference>
<organism evidence="3">
    <name type="scientific">Streptomyces sp. NBC_00093</name>
    <dbReference type="NCBI Taxonomy" id="2975649"/>
    <lineage>
        <taxon>Bacteria</taxon>
        <taxon>Bacillati</taxon>
        <taxon>Actinomycetota</taxon>
        <taxon>Actinomycetes</taxon>
        <taxon>Kitasatosporales</taxon>
        <taxon>Streptomycetaceae</taxon>
        <taxon>Streptomyces</taxon>
    </lineage>
</organism>
<protein>
    <recommendedName>
        <fullName evidence="2">Flavodoxin-like domain-containing protein</fullName>
    </recommendedName>
</protein>
<reference evidence="3" key="1">
    <citation type="submission" date="2022-10" db="EMBL/GenBank/DDBJ databases">
        <title>The complete genomes of actinobacterial strains from the NBC collection.</title>
        <authorList>
            <person name="Joergensen T.S."/>
            <person name="Alvarez Arevalo M."/>
            <person name="Sterndorff E.B."/>
            <person name="Faurdal D."/>
            <person name="Vuksanovic O."/>
            <person name="Mourched A.-S."/>
            <person name="Charusanti P."/>
            <person name="Shaw S."/>
            <person name="Blin K."/>
            <person name="Weber T."/>
        </authorList>
    </citation>
    <scope>NUCLEOTIDE SEQUENCE</scope>
    <source>
        <strain evidence="3">NBC_00093</strain>
    </source>
</reference>
<accession>A0AAU2ADC2</accession>
<sequence>MTGVQLAGCSTSAPSGDASNGVASNGDTPSPAERPASAGSSGTRVLLAYFSRPGENYFNGGRTDLKTGNTEVLARMISEHIECDVHRIEAVDAYPDGYDATVARNVREQEADARPAIANPLPGIDRYDLVLLASPVWNVRPPMIMSTFAERYDFRGKAVHPVTTHAMSGLGTTERDYAALCTGATIGQGLAVRGEEVREADAEVRSWLRSIGLLRD</sequence>
<dbReference type="GO" id="GO:0010181">
    <property type="term" value="F:FMN binding"/>
    <property type="evidence" value="ECO:0007669"/>
    <property type="project" value="InterPro"/>
</dbReference>
<dbReference type="AlphaFoldDB" id="A0AAU2ADC2"/>
<feature type="domain" description="Flavodoxin-like" evidence="2">
    <location>
        <begin position="67"/>
        <end position="208"/>
    </location>
</feature>
<evidence type="ECO:0000259" key="2">
    <source>
        <dbReference type="Pfam" id="PF12682"/>
    </source>
</evidence>
<dbReference type="InterPro" id="IPR008254">
    <property type="entry name" value="Flavodoxin/NO_synth"/>
</dbReference>
<evidence type="ECO:0000313" key="3">
    <source>
        <dbReference type="EMBL" id="WTT22626.1"/>
    </source>
</evidence>
<dbReference type="InterPro" id="IPR029039">
    <property type="entry name" value="Flavoprotein-like_sf"/>
</dbReference>
<dbReference type="PANTHER" id="PTHR39201:SF1">
    <property type="entry name" value="FLAVODOXIN-LIKE DOMAIN-CONTAINING PROTEIN"/>
    <property type="match status" value="1"/>
</dbReference>
<evidence type="ECO:0000256" key="1">
    <source>
        <dbReference type="SAM" id="MobiDB-lite"/>
    </source>
</evidence>
<feature type="region of interest" description="Disordered" evidence="1">
    <location>
        <begin position="1"/>
        <end position="40"/>
    </location>
</feature>
<dbReference type="PANTHER" id="PTHR39201">
    <property type="entry name" value="EXPORTED PROTEIN-RELATED"/>
    <property type="match status" value="1"/>
</dbReference>
<proteinExistence type="predicted"/>
<dbReference type="Gene3D" id="3.40.50.360">
    <property type="match status" value="1"/>
</dbReference>
<dbReference type="Pfam" id="PF12682">
    <property type="entry name" value="Flavodoxin_4"/>
    <property type="match status" value="1"/>
</dbReference>
<gene>
    <name evidence="3" type="ORF">OHA22_47370</name>
</gene>
<feature type="compositionally biased region" description="Polar residues" evidence="1">
    <location>
        <begin position="8"/>
        <end position="28"/>
    </location>
</feature>